<organism evidence="1 2">
    <name type="scientific">Caerostris extrusa</name>
    <name type="common">Bark spider</name>
    <name type="synonym">Caerostris bankana</name>
    <dbReference type="NCBI Taxonomy" id="172846"/>
    <lineage>
        <taxon>Eukaryota</taxon>
        <taxon>Metazoa</taxon>
        <taxon>Ecdysozoa</taxon>
        <taxon>Arthropoda</taxon>
        <taxon>Chelicerata</taxon>
        <taxon>Arachnida</taxon>
        <taxon>Araneae</taxon>
        <taxon>Araneomorphae</taxon>
        <taxon>Entelegynae</taxon>
        <taxon>Araneoidea</taxon>
        <taxon>Araneidae</taxon>
        <taxon>Caerostris</taxon>
    </lineage>
</organism>
<keyword evidence="2" id="KW-1185">Reference proteome</keyword>
<dbReference type="AlphaFoldDB" id="A0AAV4T384"/>
<proteinExistence type="predicted"/>
<accession>A0AAV4T384</accession>
<comment type="caution">
    <text evidence="1">The sequence shown here is derived from an EMBL/GenBank/DDBJ whole genome shotgun (WGS) entry which is preliminary data.</text>
</comment>
<reference evidence="1 2" key="1">
    <citation type="submission" date="2021-06" db="EMBL/GenBank/DDBJ databases">
        <title>Caerostris extrusa draft genome.</title>
        <authorList>
            <person name="Kono N."/>
            <person name="Arakawa K."/>
        </authorList>
    </citation>
    <scope>NUCLEOTIDE SEQUENCE [LARGE SCALE GENOMIC DNA]</scope>
</reference>
<dbReference type="EMBL" id="BPLR01010412">
    <property type="protein sequence ID" value="GIY39147.1"/>
    <property type="molecule type" value="Genomic_DNA"/>
</dbReference>
<name>A0AAV4T384_CAEEX</name>
<evidence type="ECO:0000313" key="2">
    <source>
        <dbReference type="Proteomes" id="UP001054945"/>
    </source>
</evidence>
<gene>
    <name evidence="1" type="ORF">CEXT_593271</name>
</gene>
<dbReference type="Proteomes" id="UP001054945">
    <property type="component" value="Unassembled WGS sequence"/>
</dbReference>
<evidence type="ECO:0000313" key="1">
    <source>
        <dbReference type="EMBL" id="GIY39147.1"/>
    </source>
</evidence>
<protein>
    <submittedName>
        <fullName evidence="1">Uncharacterized protein</fullName>
    </submittedName>
</protein>
<sequence>MIPLIVLPAEMINWGDTTPFYVSIDRFLLCYGFLFLVRHLAGPLYRDETKEFCYLRPQEKGCLIYRVNVKISLLTLWDAYFAMSNPLDALLGVARFVSLGCSPLPRG</sequence>